<feature type="region of interest" description="Disordered" evidence="1">
    <location>
        <begin position="217"/>
        <end position="247"/>
    </location>
</feature>
<comment type="caution">
    <text evidence="3">The sequence shown here is derived from an EMBL/GenBank/DDBJ whole genome shotgun (WGS) entry which is preliminary data.</text>
</comment>
<feature type="compositionally biased region" description="Low complexity" evidence="1">
    <location>
        <begin position="224"/>
        <end position="234"/>
    </location>
</feature>
<protein>
    <submittedName>
        <fullName evidence="3">Uncharacterized protein</fullName>
    </submittedName>
</protein>
<name>A0A7W3PFS9_9MICO</name>
<proteinExistence type="predicted"/>
<feature type="region of interest" description="Disordered" evidence="1">
    <location>
        <begin position="43"/>
        <end position="75"/>
    </location>
</feature>
<dbReference type="Proteomes" id="UP000540568">
    <property type="component" value="Unassembled WGS sequence"/>
</dbReference>
<evidence type="ECO:0000313" key="4">
    <source>
        <dbReference type="Proteomes" id="UP000540568"/>
    </source>
</evidence>
<sequence>MNEHQRPEDQAFDRLVAADPAERAPDPVDAVLRAKVDALLGGAGGLGRGSGASGAPAAPPGSSRPAGTEPVDELAVRRHRRRTPWLVAAAVAGVLAVGGGGYLLGESGAGVTPAAQDSGAGADVASEAAPEARGEEPSVMGAPEGGPEAASEGARPLDAGGDLDAATRLVFHAGVGLTDTPRTAEVRSADGASLGDYPVISEEDAVERLGDPRFAGAVLGPRQSGADEGTSSGSASGGGVPEPGGPIAWPVEDVTIVSATLTEVRYTLPGGTVLLVPAYDLADAAGSTWTVLAVDEELLDFAP</sequence>
<dbReference type="RefSeq" id="WP_182619547.1">
    <property type="nucleotide sequence ID" value="NZ_JACGWV010000002.1"/>
</dbReference>
<keyword evidence="2" id="KW-0472">Membrane</keyword>
<gene>
    <name evidence="3" type="ORF">FHX71_004426</name>
</gene>
<evidence type="ECO:0000313" key="3">
    <source>
        <dbReference type="EMBL" id="MBA8810450.1"/>
    </source>
</evidence>
<dbReference type="AlphaFoldDB" id="A0A7W3PFS9"/>
<evidence type="ECO:0000256" key="1">
    <source>
        <dbReference type="SAM" id="MobiDB-lite"/>
    </source>
</evidence>
<feature type="compositionally biased region" description="Low complexity" evidence="1">
    <location>
        <begin position="53"/>
        <end position="67"/>
    </location>
</feature>
<feature type="compositionally biased region" description="Gly residues" evidence="1">
    <location>
        <begin position="43"/>
        <end position="52"/>
    </location>
</feature>
<keyword evidence="2" id="KW-0812">Transmembrane</keyword>
<reference evidence="3 4" key="1">
    <citation type="submission" date="2020-07" db="EMBL/GenBank/DDBJ databases">
        <title>Sequencing the genomes of 1000 actinobacteria strains.</title>
        <authorList>
            <person name="Klenk H.-P."/>
        </authorList>
    </citation>
    <scope>NUCLEOTIDE SEQUENCE [LARGE SCALE GENOMIC DNA]</scope>
    <source>
        <strain evidence="3 4">DSM 44121</strain>
    </source>
</reference>
<keyword evidence="2" id="KW-1133">Transmembrane helix</keyword>
<accession>A0A7W3PFS9</accession>
<keyword evidence="4" id="KW-1185">Reference proteome</keyword>
<feature type="compositionally biased region" description="Basic and acidic residues" evidence="1">
    <location>
        <begin position="1"/>
        <end position="12"/>
    </location>
</feature>
<feature type="transmembrane region" description="Helical" evidence="2">
    <location>
        <begin position="85"/>
        <end position="104"/>
    </location>
</feature>
<feature type="region of interest" description="Disordered" evidence="1">
    <location>
        <begin position="1"/>
        <end position="26"/>
    </location>
</feature>
<organism evidence="3 4">
    <name type="scientific">Promicromonospora sukumoe</name>
    <dbReference type="NCBI Taxonomy" id="88382"/>
    <lineage>
        <taxon>Bacteria</taxon>
        <taxon>Bacillati</taxon>
        <taxon>Actinomycetota</taxon>
        <taxon>Actinomycetes</taxon>
        <taxon>Micrococcales</taxon>
        <taxon>Promicromonosporaceae</taxon>
        <taxon>Promicromonospora</taxon>
    </lineage>
</organism>
<dbReference type="EMBL" id="JACGWV010000002">
    <property type="protein sequence ID" value="MBA8810450.1"/>
    <property type="molecule type" value="Genomic_DNA"/>
</dbReference>
<evidence type="ECO:0000256" key="2">
    <source>
        <dbReference type="SAM" id="Phobius"/>
    </source>
</evidence>
<feature type="region of interest" description="Disordered" evidence="1">
    <location>
        <begin position="110"/>
        <end position="161"/>
    </location>
</feature>